<evidence type="ECO:0000256" key="2">
    <source>
        <dbReference type="ARBA" id="ARBA00022679"/>
    </source>
</evidence>
<dbReference type="SUPFAM" id="SSF56112">
    <property type="entry name" value="Protein kinase-like (PK-like)"/>
    <property type="match status" value="1"/>
</dbReference>
<evidence type="ECO:0000313" key="8">
    <source>
        <dbReference type="Proteomes" id="UP000695000"/>
    </source>
</evidence>
<dbReference type="InterPro" id="IPR008271">
    <property type="entry name" value="Ser/Thr_kinase_AS"/>
</dbReference>
<proteinExistence type="predicted"/>
<keyword evidence="5" id="KW-0067">ATP-binding</keyword>
<organism evidence="8 9">
    <name type="scientific">Nicrophorus vespilloides</name>
    <name type="common">Boreal carrion beetle</name>
    <dbReference type="NCBI Taxonomy" id="110193"/>
    <lineage>
        <taxon>Eukaryota</taxon>
        <taxon>Metazoa</taxon>
        <taxon>Ecdysozoa</taxon>
        <taxon>Arthropoda</taxon>
        <taxon>Hexapoda</taxon>
        <taxon>Insecta</taxon>
        <taxon>Pterygota</taxon>
        <taxon>Neoptera</taxon>
        <taxon>Endopterygota</taxon>
        <taxon>Coleoptera</taxon>
        <taxon>Polyphaga</taxon>
        <taxon>Staphyliniformia</taxon>
        <taxon>Silphidae</taxon>
        <taxon>Nicrophorinae</taxon>
        <taxon>Nicrophorus</taxon>
    </lineage>
</organism>
<evidence type="ECO:0000313" key="9">
    <source>
        <dbReference type="RefSeq" id="XP_017785824.1"/>
    </source>
</evidence>
<evidence type="ECO:0000256" key="3">
    <source>
        <dbReference type="ARBA" id="ARBA00022741"/>
    </source>
</evidence>
<dbReference type="RefSeq" id="XP_017785824.1">
    <property type="nucleotide sequence ID" value="XM_017930335.1"/>
</dbReference>
<evidence type="ECO:0000259" key="7">
    <source>
        <dbReference type="PROSITE" id="PS50011"/>
    </source>
</evidence>
<feature type="region of interest" description="Disordered" evidence="6">
    <location>
        <begin position="328"/>
        <end position="364"/>
    </location>
</feature>
<dbReference type="PROSITE" id="PS00108">
    <property type="entry name" value="PROTEIN_KINASE_ST"/>
    <property type="match status" value="1"/>
</dbReference>
<dbReference type="GeneID" id="108568978"/>
<dbReference type="Proteomes" id="UP000695000">
    <property type="component" value="Unplaced"/>
</dbReference>
<dbReference type="SMART" id="SM00220">
    <property type="entry name" value="S_TKc"/>
    <property type="match status" value="1"/>
</dbReference>
<dbReference type="Gene3D" id="1.10.510.10">
    <property type="entry name" value="Transferase(Phosphotransferase) domain 1"/>
    <property type="match status" value="1"/>
</dbReference>
<evidence type="ECO:0000256" key="6">
    <source>
        <dbReference type="SAM" id="MobiDB-lite"/>
    </source>
</evidence>
<keyword evidence="1" id="KW-0723">Serine/threonine-protein kinase</keyword>
<sequence>MLGDRNSQRLGLLALTEAQLNEIISNRPIGDFYNVEHTVFARGKFANVRKATHKLTGVSYAAKYIKKRRGSTYLLPEIHHEIAVLRMCEANDRIVRMHEVYETTTEVILVLELAAGGELQHIFDREECLTEPDARKVLKQILDGLSFLHDHHIAHLDLKPQNLLLSTDAESFDDVKLCDFGVSKILEPGSQVQAILGTTDYVSPEILRYDPITLKADIWSVGVLSYVLLTGFTPFSADDKQQTYLNISQGDVTFEEELFQNISSSAIDFIRCTLVLDPTKRPSVKELLQHNWLTPRLSMTRTILTQIKTEPNNQQQIVARCNGTTVTASPTPAVPPQSSDCCVVSKQPQPQSQQQRKSFEPSPFGDGTPLRSFANCMCAQCGTTCRHLPHNTVSKTTITIDRGILC</sequence>
<dbReference type="InterPro" id="IPR011009">
    <property type="entry name" value="Kinase-like_dom_sf"/>
</dbReference>
<keyword evidence="3" id="KW-0547">Nucleotide-binding</keyword>
<name>A0ABM1NG74_NICVS</name>
<dbReference type="PANTHER" id="PTHR24342">
    <property type="entry name" value="SERINE/THREONINE-PROTEIN KINASE 17"/>
    <property type="match status" value="1"/>
</dbReference>
<evidence type="ECO:0000256" key="5">
    <source>
        <dbReference type="ARBA" id="ARBA00022840"/>
    </source>
</evidence>
<dbReference type="InterPro" id="IPR000719">
    <property type="entry name" value="Prot_kinase_dom"/>
</dbReference>
<evidence type="ECO:0000256" key="1">
    <source>
        <dbReference type="ARBA" id="ARBA00022527"/>
    </source>
</evidence>
<reference evidence="9" key="1">
    <citation type="submission" date="2025-08" db="UniProtKB">
        <authorList>
            <consortium name="RefSeq"/>
        </authorList>
    </citation>
    <scope>IDENTIFICATION</scope>
    <source>
        <tissue evidence="9">Whole Larva</tissue>
    </source>
</reference>
<protein>
    <submittedName>
        <fullName evidence="9">Death-associated protein kinase related-like</fullName>
    </submittedName>
</protein>
<accession>A0ABM1NG74</accession>
<dbReference type="Gene3D" id="3.30.200.20">
    <property type="entry name" value="Phosphorylase Kinase, domain 1"/>
    <property type="match status" value="1"/>
</dbReference>
<keyword evidence="2" id="KW-0808">Transferase</keyword>
<dbReference type="PANTHER" id="PTHR24342:SF12">
    <property type="entry name" value="DEATH-ASSOCIATED PROTEIN KINASE RELATED"/>
    <property type="match status" value="1"/>
</dbReference>
<dbReference type="Pfam" id="PF00069">
    <property type="entry name" value="Pkinase"/>
    <property type="match status" value="1"/>
</dbReference>
<feature type="domain" description="Protein kinase" evidence="7">
    <location>
        <begin position="34"/>
        <end position="293"/>
    </location>
</feature>
<feature type="compositionally biased region" description="Low complexity" evidence="6">
    <location>
        <begin position="345"/>
        <end position="356"/>
    </location>
</feature>
<keyword evidence="8" id="KW-1185">Reference proteome</keyword>
<keyword evidence="4" id="KW-0418">Kinase</keyword>
<gene>
    <name evidence="9" type="primary">LOC108568978</name>
</gene>
<dbReference type="PROSITE" id="PS50011">
    <property type="entry name" value="PROTEIN_KINASE_DOM"/>
    <property type="match status" value="1"/>
</dbReference>
<evidence type="ECO:0000256" key="4">
    <source>
        <dbReference type="ARBA" id="ARBA00022777"/>
    </source>
</evidence>